<dbReference type="AlphaFoldDB" id="A0A2S4VNR9"/>
<dbReference type="PANTHER" id="PTHR33069:SF3">
    <property type="entry name" value="DYNEIN HEAVY CHAIN TAIL DOMAIN-CONTAINING PROTEIN"/>
    <property type="match status" value="1"/>
</dbReference>
<comment type="caution">
    <text evidence="2">The sequence shown here is derived from an EMBL/GenBank/DDBJ whole genome shotgun (WGS) entry which is preliminary data.</text>
</comment>
<name>A0A2S4VNR9_9BASI</name>
<organism evidence="2 3">
    <name type="scientific">Puccinia striiformis</name>
    <dbReference type="NCBI Taxonomy" id="27350"/>
    <lineage>
        <taxon>Eukaryota</taxon>
        <taxon>Fungi</taxon>
        <taxon>Dikarya</taxon>
        <taxon>Basidiomycota</taxon>
        <taxon>Pucciniomycotina</taxon>
        <taxon>Pucciniomycetes</taxon>
        <taxon>Pucciniales</taxon>
        <taxon>Pucciniaceae</taxon>
        <taxon>Puccinia</taxon>
    </lineage>
</organism>
<evidence type="ECO:0000313" key="2">
    <source>
        <dbReference type="EMBL" id="POW11194.1"/>
    </source>
</evidence>
<feature type="compositionally biased region" description="Polar residues" evidence="1">
    <location>
        <begin position="336"/>
        <end position="346"/>
    </location>
</feature>
<reference evidence="2" key="1">
    <citation type="submission" date="2017-12" db="EMBL/GenBank/DDBJ databases">
        <title>Gene loss provides genomic basis for host adaptation in cereal stripe rust fungi.</title>
        <authorList>
            <person name="Xia C."/>
        </authorList>
    </citation>
    <scope>NUCLEOTIDE SEQUENCE [LARGE SCALE GENOMIC DNA]</scope>
    <source>
        <strain evidence="2">93-210</strain>
    </source>
</reference>
<evidence type="ECO:0000313" key="3">
    <source>
        <dbReference type="Proteomes" id="UP000239156"/>
    </source>
</evidence>
<gene>
    <name evidence="2" type="ORF">PSTT_05431</name>
</gene>
<dbReference type="Proteomes" id="UP000239156">
    <property type="component" value="Unassembled WGS sequence"/>
</dbReference>
<feature type="region of interest" description="Disordered" evidence="1">
    <location>
        <begin position="252"/>
        <end position="350"/>
    </location>
</feature>
<proteinExistence type="predicted"/>
<dbReference type="VEuPathDB" id="FungiDB:PSTT_05431"/>
<accession>A0A2S4VNR9</accession>
<dbReference type="EMBL" id="PKSL01000040">
    <property type="protein sequence ID" value="POW11194.1"/>
    <property type="molecule type" value="Genomic_DNA"/>
</dbReference>
<keyword evidence="3" id="KW-1185">Reference proteome</keyword>
<sequence>MRLFAMALSKNRDSNSLEHRCAMLDMKTASSEQDVLLIKAFKSLLKRCKHEKHRDRPRERTKNEFSALLTTAIERLAVDVPSLAIGQGPDHLDTLEIAAQLGHTLKQVRYSVKTVALGPRQAPKENDHHCGVLKAYRTRNWWEKDDGVLRHNLRRLYKFYIDFLRSRDRPGPVSQLSNTSKQMKKMIEATNLSLAVTDSVIECSGISDFCHPQDGWQETVDQLRRGLAELIEVISPTSRSEQGCDLIDVERLGIGPSSTPEDEPARENSISSHTEDDWSEDSQSPSSACDYEEFGYESSITSEKNRSDDEPASENNRSGTDRSGDEATSEDEAANHSASSEQQPENDSVEIGSPFIANDIYRQSVIQLIQSTIPLIKISRIFLKKLSNLRSTTSTVPFSIDNLMSSTEILTLRESTE</sequence>
<evidence type="ECO:0000256" key="1">
    <source>
        <dbReference type="SAM" id="MobiDB-lite"/>
    </source>
</evidence>
<protein>
    <submittedName>
        <fullName evidence="2">Uncharacterized protein</fullName>
    </submittedName>
</protein>
<dbReference type="PANTHER" id="PTHR33069">
    <property type="entry name" value="CHROMOSOME 7, WHOLE GENOME SHOTGUN SEQUENCE-RELATED"/>
    <property type="match status" value="1"/>
</dbReference>
<dbReference type="VEuPathDB" id="FungiDB:PSHT_12759"/>